<gene>
    <name evidence="1" type="ORF">POCTA_138.1.T1440166</name>
</gene>
<reference evidence="1" key="1">
    <citation type="submission" date="2021-01" db="EMBL/GenBank/DDBJ databases">
        <authorList>
            <consortium name="Genoscope - CEA"/>
            <person name="William W."/>
        </authorList>
    </citation>
    <scope>NUCLEOTIDE SEQUENCE</scope>
</reference>
<protein>
    <submittedName>
        <fullName evidence="1">Uncharacterized protein</fullName>
    </submittedName>
</protein>
<dbReference type="Proteomes" id="UP000683925">
    <property type="component" value="Unassembled WGS sequence"/>
</dbReference>
<proteinExistence type="predicted"/>
<dbReference type="EMBL" id="CAJJDP010000145">
    <property type="protein sequence ID" value="CAD8208639.1"/>
    <property type="molecule type" value="Genomic_DNA"/>
</dbReference>
<evidence type="ECO:0000313" key="1">
    <source>
        <dbReference type="EMBL" id="CAD8208639.1"/>
    </source>
</evidence>
<sequence length="85" mass="10166">MLMENFHIYDASLINSTEQFENLELPIRKQVIPIENSKIMQAQNNQTNIIFQMIRTFNYSKWMKQSLTKLTNIQGGYYKKTFIEL</sequence>
<accession>A0A8S1Y3Q4</accession>
<dbReference type="AlphaFoldDB" id="A0A8S1Y3Q4"/>
<keyword evidence="2" id="KW-1185">Reference proteome</keyword>
<organism evidence="1 2">
    <name type="scientific">Paramecium octaurelia</name>
    <dbReference type="NCBI Taxonomy" id="43137"/>
    <lineage>
        <taxon>Eukaryota</taxon>
        <taxon>Sar</taxon>
        <taxon>Alveolata</taxon>
        <taxon>Ciliophora</taxon>
        <taxon>Intramacronucleata</taxon>
        <taxon>Oligohymenophorea</taxon>
        <taxon>Peniculida</taxon>
        <taxon>Parameciidae</taxon>
        <taxon>Paramecium</taxon>
    </lineage>
</organism>
<name>A0A8S1Y3Q4_PAROT</name>
<comment type="caution">
    <text evidence="1">The sequence shown here is derived from an EMBL/GenBank/DDBJ whole genome shotgun (WGS) entry which is preliminary data.</text>
</comment>
<evidence type="ECO:0000313" key="2">
    <source>
        <dbReference type="Proteomes" id="UP000683925"/>
    </source>
</evidence>